<feature type="repeat" description="Solcar" evidence="5">
    <location>
        <begin position="1"/>
        <end position="46"/>
    </location>
</feature>
<dbReference type="EMBL" id="JAPXFL010000002">
    <property type="protein sequence ID" value="KAK9511327.1"/>
    <property type="molecule type" value="Genomic_DNA"/>
</dbReference>
<evidence type="ECO:0000256" key="6">
    <source>
        <dbReference type="RuleBase" id="RU000488"/>
    </source>
</evidence>
<evidence type="ECO:0008006" key="10">
    <source>
        <dbReference type="Google" id="ProtNLM"/>
    </source>
</evidence>
<keyword evidence="3 5" id="KW-0812">Transmembrane</keyword>
<evidence type="ECO:0000256" key="3">
    <source>
        <dbReference type="ARBA" id="ARBA00022692"/>
    </source>
</evidence>
<dbReference type="PANTHER" id="PTHR46314">
    <property type="entry name" value="SOLUTE CARRIER FAMILY 25 MEMBER 44"/>
    <property type="match status" value="1"/>
</dbReference>
<keyword evidence="7" id="KW-1133">Transmembrane helix</keyword>
<dbReference type="Pfam" id="PF00153">
    <property type="entry name" value="Mito_carr"/>
    <property type="match status" value="2"/>
</dbReference>
<feature type="transmembrane region" description="Helical" evidence="7">
    <location>
        <begin position="55"/>
        <end position="75"/>
    </location>
</feature>
<gene>
    <name evidence="8" type="ORF">O3M35_005901</name>
</gene>
<dbReference type="Proteomes" id="UP001461498">
    <property type="component" value="Unassembled WGS sequence"/>
</dbReference>
<accession>A0AAW1DL55</accession>
<dbReference type="InterPro" id="IPR018108">
    <property type="entry name" value="MCP_transmembrane"/>
</dbReference>
<protein>
    <recommendedName>
        <fullName evidence="10">Solute carrier family 25 member 44</fullName>
    </recommendedName>
</protein>
<evidence type="ECO:0000256" key="1">
    <source>
        <dbReference type="ARBA" id="ARBA00004141"/>
    </source>
</evidence>
<comment type="caution">
    <text evidence="8">The sequence shown here is derived from an EMBL/GenBank/DDBJ whole genome shotgun (WGS) entry which is preliminary data.</text>
</comment>
<feature type="transmembrane region" description="Helical" evidence="7">
    <location>
        <begin position="21"/>
        <end position="43"/>
    </location>
</feature>
<comment type="subcellular location">
    <subcellularLocation>
        <location evidence="1">Membrane</location>
        <topology evidence="1">Multi-pass membrane protein</topology>
    </subcellularLocation>
</comment>
<evidence type="ECO:0000313" key="8">
    <source>
        <dbReference type="EMBL" id="KAK9511327.1"/>
    </source>
</evidence>
<evidence type="ECO:0000256" key="4">
    <source>
        <dbReference type="ARBA" id="ARBA00023136"/>
    </source>
</evidence>
<comment type="similarity">
    <text evidence="2 6">Belongs to the mitochondrial carrier (TC 2.A.29) family.</text>
</comment>
<dbReference type="PANTHER" id="PTHR46314:SF2">
    <property type="entry name" value="SOLUTE CARRIER FAMILY 25 MEMBER 44"/>
    <property type="match status" value="1"/>
</dbReference>
<sequence>MTIDITQIIYKNDGIRGFYRGYLASVCTYVPNSALWWTFYHFYQDELFHILPSNISHLLVQCVAGTLGGFTTTLITNPMDTIRARLQVERTNSFFNTLRGLWSEEGMWMFSKGLSARLVQSVCFSFSIILGYETIKRISVKEEYKNKVKW</sequence>
<organism evidence="8 9">
    <name type="scientific">Rhynocoris fuscipes</name>
    <dbReference type="NCBI Taxonomy" id="488301"/>
    <lineage>
        <taxon>Eukaryota</taxon>
        <taxon>Metazoa</taxon>
        <taxon>Ecdysozoa</taxon>
        <taxon>Arthropoda</taxon>
        <taxon>Hexapoda</taxon>
        <taxon>Insecta</taxon>
        <taxon>Pterygota</taxon>
        <taxon>Neoptera</taxon>
        <taxon>Paraneoptera</taxon>
        <taxon>Hemiptera</taxon>
        <taxon>Heteroptera</taxon>
        <taxon>Panheteroptera</taxon>
        <taxon>Cimicomorpha</taxon>
        <taxon>Reduviidae</taxon>
        <taxon>Harpactorinae</taxon>
        <taxon>Harpactorini</taxon>
        <taxon>Rhynocoris</taxon>
    </lineage>
</organism>
<dbReference type="AlphaFoldDB" id="A0AAW1DL55"/>
<keyword evidence="4 5" id="KW-0472">Membrane</keyword>
<dbReference type="SUPFAM" id="SSF103506">
    <property type="entry name" value="Mitochondrial carrier"/>
    <property type="match status" value="1"/>
</dbReference>
<dbReference type="Gene3D" id="1.50.40.10">
    <property type="entry name" value="Mitochondrial carrier domain"/>
    <property type="match status" value="1"/>
</dbReference>
<name>A0AAW1DL55_9HEMI</name>
<dbReference type="PROSITE" id="PS50920">
    <property type="entry name" value="SOLCAR"/>
    <property type="match status" value="2"/>
</dbReference>
<dbReference type="GO" id="GO:0009083">
    <property type="term" value="P:branched-chain amino acid catabolic process"/>
    <property type="evidence" value="ECO:0007669"/>
    <property type="project" value="InterPro"/>
</dbReference>
<dbReference type="GO" id="GO:0016020">
    <property type="term" value="C:membrane"/>
    <property type="evidence" value="ECO:0007669"/>
    <property type="project" value="UniProtKB-SubCell"/>
</dbReference>
<evidence type="ECO:0000313" key="9">
    <source>
        <dbReference type="Proteomes" id="UP001461498"/>
    </source>
</evidence>
<dbReference type="InterPro" id="IPR023395">
    <property type="entry name" value="MCP_dom_sf"/>
</dbReference>
<feature type="repeat" description="Solcar" evidence="5">
    <location>
        <begin position="56"/>
        <end position="138"/>
    </location>
</feature>
<evidence type="ECO:0000256" key="2">
    <source>
        <dbReference type="ARBA" id="ARBA00006375"/>
    </source>
</evidence>
<dbReference type="InterPro" id="IPR042164">
    <property type="entry name" value="SLC25A44"/>
</dbReference>
<dbReference type="GO" id="GO:0005739">
    <property type="term" value="C:mitochondrion"/>
    <property type="evidence" value="ECO:0007669"/>
    <property type="project" value="InterPro"/>
</dbReference>
<evidence type="ECO:0000256" key="5">
    <source>
        <dbReference type="PROSITE-ProRule" id="PRU00282"/>
    </source>
</evidence>
<dbReference type="GO" id="GO:0015658">
    <property type="term" value="F:branched-chain amino acid transmembrane transporter activity"/>
    <property type="evidence" value="ECO:0007669"/>
    <property type="project" value="InterPro"/>
</dbReference>
<reference evidence="8 9" key="1">
    <citation type="submission" date="2022-12" db="EMBL/GenBank/DDBJ databases">
        <title>Chromosome-level genome assembly of true bugs.</title>
        <authorList>
            <person name="Ma L."/>
            <person name="Li H."/>
        </authorList>
    </citation>
    <scope>NUCLEOTIDE SEQUENCE [LARGE SCALE GENOMIC DNA]</scope>
    <source>
        <strain evidence="8">Lab_2022b</strain>
    </source>
</reference>
<proteinExistence type="inferred from homology"/>
<evidence type="ECO:0000256" key="7">
    <source>
        <dbReference type="SAM" id="Phobius"/>
    </source>
</evidence>
<keyword evidence="9" id="KW-1185">Reference proteome</keyword>
<keyword evidence="6" id="KW-0813">Transport</keyword>